<dbReference type="OrthoDB" id="285056at2759"/>
<name>A0A8S1PZ09_9CILI</name>
<evidence type="ECO:0000313" key="2">
    <source>
        <dbReference type="Proteomes" id="UP000692954"/>
    </source>
</evidence>
<comment type="caution">
    <text evidence="1">The sequence shown here is derived from an EMBL/GenBank/DDBJ whole genome shotgun (WGS) entry which is preliminary data.</text>
</comment>
<keyword evidence="2" id="KW-1185">Reference proteome</keyword>
<protein>
    <submittedName>
        <fullName evidence="1">Uncharacterized protein</fullName>
    </submittedName>
</protein>
<evidence type="ECO:0000313" key="1">
    <source>
        <dbReference type="EMBL" id="CAD8108617.1"/>
    </source>
</evidence>
<dbReference type="EMBL" id="CAJJDN010000091">
    <property type="protein sequence ID" value="CAD8108617.1"/>
    <property type="molecule type" value="Genomic_DNA"/>
</dbReference>
<accession>A0A8S1PZ09</accession>
<proteinExistence type="predicted"/>
<dbReference type="Proteomes" id="UP000692954">
    <property type="component" value="Unassembled WGS sequence"/>
</dbReference>
<reference evidence="1" key="1">
    <citation type="submission" date="2021-01" db="EMBL/GenBank/DDBJ databases">
        <authorList>
            <consortium name="Genoscope - CEA"/>
            <person name="William W."/>
        </authorList>
    </citation>
    <scope>NUCLEOTIDE SEQUENCE</scope>
</reference>
<sequence length="277" mass="32986">MKFTFLKHNLQSLLSHSEQLDSPTSIIKKFGPFLMTSLFNQKLEESNQVIKYMEQNIDQTQFIRNFSLEPGLKNWKINTKKSLEALACSLIVGNSNLINKHYVDCLQENQISIYDVIPLAYTLVIQQLNQWPLIEEQEVISRLNYHLQVQKQEFLKIGPQIFQMKLLLSDLAVYYPDLLNFLQIKVYNSDLTLDYFVQDLRIQYKDFFFEKGNLIDLKIGDQAYLFLQSEDFQIQTMRTFLLRYVRIKRISEIYPNLHVVWIHNDMKKEYLYKIFGV</sequence>
<dbReference type="AlphaFoldDB" id="A0A8S1PZ09"/>
<organism evidence="1 2">
    <name type="scientific">Paramecium sonneborni</name>
    <dbReference type="NCBI Taxonomy" id="65129"/>
    <lineage>
        <taxon>Eukaryota</taxon>
        <taxon>Sar</taxon>
        <taxon>Alveolata</taxon>
        <taxon>Ciliophora</taxon>
        <taxon>Intramacronucleata</taxon>
        <taxon>Oligohymenophorea</taxon>
        <taxon>Peniculida</taxon>
        <taxon>Parameciidae</taxon>
        <taxon>Paramecium</taxon>
    </lineage>
</organism>
<gene>
    <name evidence="1" type="ORF">PSON_ATCC_30995.1.T0910161</name>
</gene>